<dbReference type="Pfam" id="PF07730">
    <property type="entry name" value="HisKA_3"/>
    <property type="match status" value="1"/>
</dbReference>
<dbReference type="GO" id="GO:0000155">
    <property type="term" value="F:phosphorelay sensor kinase activity"/>
    <property type="evidence" value="ECO:0007669"/>
    <property type="project" value="InterPro"/>
</dbReference>
<feature type="domain" description="Signal transduction histidine kinase subgroup 3 dimerisation and phosphoacceptor" evidence="2">
    <location>
        <begin position="20"/>
        <end position="79"/>
    </location>
</feature>
<organism evidence="3 4">
    <name type="scientific">Terrimicrobium sacchariphilum</name>
    <dbReference type="NCBI Taxonomy" id="690879"/>
    <lineage>
        <taxon>Bacteria</taxon>
        <taxon>Pseudomonadati</taxon>
        <taxon>Verrucomicrobiota</taxon>
        <taxon>Terrimicrobiia</taxon>
        <taxon>Terrimicrobiales</taxon>
        <taxon>Terrimicrobiaceae</taxon>
        <taxon>Terrimicrobium</taxon>
    </lineage>
</organism>
<dbReference type="GO" id="GO:0016020">
    <property type="term" value="C:membrane"/>
    <property type="evidence" value="ECO:0007669"/>
    <property type="project" value="InterPro"/>
</dbReference>
<evidence type="ECO:0000259" key="2">
    <source>
        <dbReference type="Pfam" id="PF07730"/>
    </source>
</evidence>
<evidence type="ECO:0000256" key="1">
    <source>
        <dbReference type="SAM" id="MobiDB-lite"/>
    </source>
</evidence>
<dbReference type="OrthoDB" id="9854755at2"/>
<dbReference type="RefSeq" id="WP_075079081.1">
    <property type="nucleotide sequence ID" value="NZ_BDCO01000002.1"/>
</dbReference>
<dbReference type="Gene3D" id="1.20.5.1930">
    <property type="match status" value="1"/>
</dbReference>
<accession>A0A146G8X5</accession>
<dbReference type="Proteomes" id="UP000076023">
    <property type="component" value="Unassembled WGS sequence"/>
</dbReference>
<protein>
    <submittedName>
        <fullName evidence="3">Histidine kinase</fullName>
    </submittedName>
</protein>
<keyword evidence="4" id="KW-1185">Reference proteome</keyword>
<dbReference type="InterPro" id="IPR011712">
    <property type="entry name" value="Sig_transdc_His_kin_sub3_dim/P"/>
</dbReference>
<evidence type="ECO:0000313" key="4">
    <source>
        <dbReference type="Proteomes" id="UP000076023"/>
    </source>
</evidence>
<comment type="caution">
    <text evidence="3">The sequence shown here is derived from an EMBL/GenBank/DDBJ whole genome shotgun (WGS) entry which is preliminary data.</text>
</comment>
<dbReference type="GO" id="GO:0046983">
    <property type="term" value="F:protein dimerization activity"/>
    <property type="evidence" value="ECO:0007669"/>
    <property type="project" value="InterPro"/>
</dbReference>
<reference evidence="4" key="1">
    <citation type="journal article" date="2017" name="Genome Announc.">
        <title>Draft Genome Sequence of Terrimicrobium sacchariphilum NM-5T, a Facultative Anaerobic Soil Bacterium of the Class Spartobacteria.</title>
        <authorList>
            <person name="Qiu Y.L."/>
            <person name="Tourlousse D.M."/>
            <person name="Matsuura N."/>
            <person name="Ohashi A."/>
            <person name="Sekiguchi Y."/>
        </authorList>
    </citation>
    <scope>NUCLEOTIDE SEQUENCE [LARGE SCALE GENOMIC DNA]</scope>
    <source>
        <strain evidence="4">NM-5</strain>
    </source>
</reference>
<dbReference type="AlphaFoldDB" id="A0A146G8X5"/>
<gene>
    <name evidence="3" type="ORF">TSACC_21749</name>
</gene>
<sequence>MSEISNEPAEPTLSAEQLYRELHDGLCQNITASLFFAQNLRSRLRKDERSDEVLLTLADSAVNAATSAVADMRVLLEKLGNDRKDPGETSVAKTLARGGETTP</sequence>
<dbReference type="InParanoid" id="A0A146G8X5"/>
<keyword evidence="3" id="KW-0808">Transferase</keyword>
<dbReference type="EMBL" id="BDCO01000002">
    <property type="protein sequence ID" value="GAT33334.1"/>
    <property type="molecule type" value="Genomic_DNA"/>
</dbReference>
<name>A0A146G8X5_TERSA</name>
<feature type="region of interest" description="Disordered" evidence="1">
    <location>
        <begin position="81"/>
        <end position="103"/>
    </location>
</feature>
<evidence type="ECO:0000313" key="3">
    <source>
        <dbReference type="EMBL" id="GAT33334.1"/>
    </source>
</evidence>
<proteinExistence type="predicted"/>
<keyword evidence="3" id="KW-0418">Kinase</keyword>